<organism evidence="8">
    <name type="scientific">bioreactor metagenome</name>
    <dbReference type="NCBI Taxonomy" id="1076179"/>
    <lineage>
        <taxon>unclassified sequences</taxon>
        <taxon>metagenomes</taxon>
        <taxon>ecological metagenomes</taxon>
    </lineage>
</organism>
<comment type="catalytic activity">
    <reaction evidence="1">
        <text>ATP + protein L-histidine = ADP + protein N-phospho-L-histidine.</text>
        <dbReference type="EC" id="2.7.13.3"/>
    </reaction>
</comment>
<keyword evidence="6" id="KW-0902">Two-component regulatory system</keyword>
<name>A0A645BIB5_9ZZZZ</name>
<dbReference type="InterPro" id="IPR004358">
    <property type="entry name" value="Sig_transdc_His_kin-like_C"/>
</dbReference>
<evidence type="ECO:0000256" key="2">
    <source>
        <dbReference type="ARBA" id="ARBA00012438"/>
    </source>
</evidence>
<evidence type="ECO:0000256" key="1">
    <source>
        <dbReference type="ARBA" id="ARBA00000085"/>
    </source>
</evidence>
<reference evidence="8" key="1">
    <citation type="submission" date="2019-08" db="EMBL/GenBank/DDBJ databases">
        <authorList>
            <person name="Kucharzyk K."/>
            <person name="Murdoch R.W."/>
            <person name="Higgins S."/>
            <person name="Loffler F."/>
        </authorList>
    </citation>
    <scope>NUCLEOTIDE SEQUENCE</scope>
</reference>
<dbReference type="EMBL" id="VSSQ01020230">
    <property type="protein sequence ID" value="MPM64926.1"/>
    <property type="molecule type" value="Genomic_DNA"/>
</dbReference>
<evidence type="ECO:0000256" key="3">
    <source>
        <dbReference type="ARBA" id="ARBA00022553"/>
    </source>
</evidence>
<dbReference type="FunFam" id="3.30.565.10:FF:000006">
    <property type="entry name" value="Sensor histidine kinase WalK"/>
    <property type="match status" value="1"/>
</dbReference>
<dbReference type="PRINTS" id="PR00344">
    <property type="entry name" value="BCTRLSENSOR"/>
</dbReference>
<sequence length="144" mass="15824">MRQTRLIDPAHNYTTQLQGAYVNADEALLRQALRVLVDNARKYTPDGGNIRIAVSDGEQWVSLVVQDDGIGIPPQALPHIFDRFYRADESRARATGGNGLGLSIAKWVVDRHGGQIEVLSRQDLGTRFTILLPRTAPPAPGDEP</sequence>
<keyword evidence="4 8" id="KW-0808">Transferase</keyword>
<evidence type="ECO:0000256" key="4">
    <source>
        <dbReference type="ARBA" id="ARBA00022679"/>
    </source>
</evidence>
<dbReference type="InterPro" id="IPR036890">
    <property type="entry name" value="HATPase_C_sf"/>
</dbReference>
<dbReference type="GO" id="GO:0000160">
    <property type="term" value="P:phosphorelay signal transduction system"/>
    <property type="evidence" value="ECO:0007669"/>
    <property type="project" value="UniProtKB-KW"/>
</dbReference>
<dbReference type="AlphaFoldDB" id="A0A645BIB5"/>
<comment type="caution">
    <text evidence="8">The sequence shown here is derived from an EMBL/GenBank/DDBJ whole genome shotgun (WGS) entry which is preliminary data.</text>
</comment>
<dbReference type="InterPro" id="IPR050736">
    <property type="entry name" value="Sensor_HK_Regulatory"/>
</dbReference>
<evidence type="ECO:0000259" key="7">
    <source>
        <dbReference type="PROSITE" id="PS50109"/>
    </source>
</evidence>
<dbReference type="SUPFAM" id="SSF55874">
    <property type="entry name" value="ATPase domain of HSP90 chaperone/DNA topoisomerase II/histidine kinase"/>
    <property type="match status" value="1"/>
</dbReference>
<evidence type="ECO:0000313" key="8">
    <source>
        <dbReference type="EMBL" id="MPM64926.1"/>
    </source>
</evidence>
<keyword evidence="5" id="KW-0418">Kinase</keyword>
<keyword evidence="3" id="KW-0597">Phosphoprotein</keyword>
<accession>A0A645BIB5</accession>
<dbReference type="GO" id="GO:0004673">
    <property type="term" value="F:protein histidine kinase activity"/>
    <property type="evidence" value="ECO:0007669"/>
    <property type="project" value="UniProtKB-EC"/>
</dbReference>
<dbReference type="CDD" id="cd00075">
    <property type="entry name" value="HATPase"/>
    <property type="match status" value="1"/>
</dbReference>
<dbReference type="Gene3D" id="3.30.565.10">
    <property type="entry name" value="Histidine kinase-like ATPase, C-terminal domain"/>
    <property type="match status" value="1"/>
</dbReference>
<proteinExistence type="predicted"/>
<dbReference type="InterPro" id="IPR003594">
    <property type="entry name" value="HATPase_dom"/>
</dbReference>
<dbReference type="EC" id="2.7.13.3" evidence="2"/>
<protein>
    <recommendedName>
        <fullName evidence="2">histidine kinase</fullName>
        <ecNumber evidence="2">2.7.13.3</ecNumber>
    </recommendedName>
</protein>
<dbReference type="PANTHER" id="PTHR43711">
    <property type="entry name" value="TWO-COMPONENT HISTIDINE KINASE"/>
    <property type="match status" value="1"/>
</dbReference>
<dbReference type="InterPro" id="IPR005467">
    <property type="entry name" value="His_kinase_dom"/>
</dbReference>
<dbReference type="SMART" id="SM00387">
    <property type="entry name" value="HATPase_c"/>
    <property type="match status" value="1"/>
</dbReference>
<dbReference type="PROSITE" id="PS50109">
    <property type="entry name" value="HIS_KIN"/>
    <property type="match status" value="1"/>
</dbReference>
<feature type="domain" description="Histidine kinase" evidence="7">
    <location>
        <begin position="22"/>
        <end position="136"/>
    </location>
</feature>
<evidence type="ECO:0000256" key="6">
    <source>
        <dbReference type="ARBA" id="ARBA00023012"/>
    </source>
</evidence>
<gene>
    <name evidence="8" type="primary">phoR_23</name>
    <name evidence="8" type="ORF">SDC9_111817</name>
</gene>
<dbReference type="PANTHER" id="PTHR43711:SF1">
    <property type="entry name" value="HISTIDINE KINASE 1"/>
    <property type="match status" value="1"/>
</dbReference>
<evidence type="ECO:0000256" key="5">
    <source>
        <dbReference type="ARBA" id="ARBA00022777"/>
    </source>
</evidence>
<dbReference type="Pfam" id="PF02518">
    <property type="entry name" value="HATPase_c"/>
    <property type="match status" value="1"/>
</dbReference>